<organism evidence="1 2">
    <name type="scientific">Litchfieldia salsa</name>
    <dbReference type="NCBI Taxonomy" id="930152"/>
    <lineage>
        <taxon>Bacteria</taxon>
        <taxon>Bacillati</taxon>
        <taxon>Bacillota</taxon>
        <taxon>Bacilli</taxon>
        <taxon>Bacillales</taxon>
        <taxon>Bacillaceae</taxon>
        <taxon>Litchfieldia</taxon>
    </lineage>
</organism>
<dbReference type="RefSeq" id="WP_090849664.1">
    <property type="nucleotide sequence ID" value="NZ_FNJU01000001.1"/>
</dbReference>
<name>A0A1H0Q3N5_9BACI</name>
<gene>
    <name evidence="1" type="ORF">SAMN05216565_101559</name>
</gene>
<keyword evidence="2" id="KW-1185">Reference proteome</keyword>
<evidence type="ECO:0000313" key="2">
    <source>
        <dbReference type="Proteomes" id="UP000199159"/>
    </source>
</evidence>
<dbReference type="AlphaFoldDB" id="A0A1H0Q3N5"/>
<dbReference type="EMBL" id="FNJU01000001">
    <property type="protein sequence ID" value="SDP11316.1"/>
    <property type="molecule type" value="Genomic_DNA"/>
</dbReference>
<dbReference type="Proteomes" id="UP000199159">
    <property type="component" value="Unassembled WGS sequence"/>
</dbReference>
<accession>A0A1H0Q3N5</accession>
<proteinExistence type="predicted"/>
<sequence length="108" mass="12777">MVDQRIVDSNEFYSLIDNLDMYKSEISFENIPDLKLKIKIGKRVYLFNKTFIINTLEENLSYTEKVLFLKDIDLIKERNSNISNYLKTFLTGVTVRKEALRDGYKRAL</sequence>
<protein>
    <submittedName>
        <fullName evidence="1">Uncharacterized protein</fullName>
    </submittedName>
</protein>
<evidence type="ECO:0000313" key="1">
    <source>
        <dbReference type="EMBL" id="SDP11316.1"/>
    </source>
</evidence>
<reference evidence="2" key="1">
    <citation type="submission" date="2016-10" db="EMBL/GenBank/DDBJ databases">
        <authorList>
            <person name="Varghese N."/>
            <person name="Submissions S."/>
        </authorList>
    </citation>
    <scope>NUCLEOTIDE SEQUENCE [LARGE SCALE GENOMIC DNA]</scope>
    <source>
        <strain evidence="2">IBRC-M10078</strain>
    </source>
</reference>